<dbReference type="Proteomes" id="UP000827092">
    <property type="component" value="Unassembled WGS sequence"/>
</dbReference>
<reference evidence="1 2" key="1">
    <citation type="journal article" date="2022" name="Nat. Ecol. Evol.">
        <title>A masculinizing supergene underlies an exaggerated male reproductive morph in a spider.</title>
        <authorList>
            <person name="Hendrickx F."/>
            <person name="De Corte Z."/>
            <person name="Sonet G."/>
            <person name="Van Belleghem S.M."/>
            <person name="Kostlbacher S."/>
            <person name="Vangestel C."/>
        </authorList>
    </citation>
    <scope>NUCLEOTIDE SEQUENCE [LARGE SCALE GENOMIC DNA]</scope>
    <source>
        <strain evidence="1">W744_W776</strain>
    </source>
</reference>
<evidence type="ECO:0000313" key="1">
    <source>
        <dbReference type="EMBL" id="KAG8190344.1"/>
    </source>
</evidence>
<dbReference type="AlphaFoldDB" id="A0AAV6V377"/>
<comment type="caution">
    <text evidence="1">The sequence shown here is derived from an EMBL/GenBank/DDBJ whole genome shotgun (WGS) entry which is preliminary data.</text>
</comment>
<organism evidence="1 2">
    <name type="scientific">Oedothorax gibbosus</name>
    <dbReference type="NCBI Taxonomy" id="931172"/>
    <lineage>
        <taxon>Eukaryota</taxon>
        <taxon>Metazoa</taxon>
        <taxon>Ecdysozoa</taxon>
        <taxon>Arthropoda</taxon>
        <taxon>Chelicerata</taxon>
        <taxon>Arachnida</taxon>
        <taxon>Araneae</taxon>
        <taxon>Araneomorphae</taxon>
        <taxon>Entelegynae</taxon>
        <taxon>Araneoidea</taxon>
        <taxon>Linyphiidae</taxon>
        <taxon>Erigoninae</taxon>
        <taxon>Oedothorax</taxon>
    </lineage>
</organism>
<name>A0AAV6V377_9ARAC</name>
<evidence type="ECO:0000313" key="2">
    <source>
        <dbReference type="Proteomes" id="UP000827092"/>
    </source>
</evidence>
<gene>
    <name evidence="1" type="ORF">JTE90_014448</name>
</gene>
<dbReference type="EMBL" id="JAFNEN010000186">
    <property type="protein sequence ID" value="KAG8190344.1"/>
    <property type="molecule type" value="Genomic_DNA"/>
</dbReference>
<proteinExistence type="predicted"/>
<sequence>MELLPPKLRDFPQSNQWCTVPVSDYKHLYYCNKVKVASILRMTLPSPELFRFSNNEDYSNVSSDVWKISTPSLPWSILLSYLIYSEEIGSWTPNYELLSEVNSFKGRLKINNTNLEFDQTSIRNSVQEFNPFLSDPSIYSDKNVTVLLRLVDLKLRSFAKIHLETSNDEFLIKAAARMLDCQIVVRTDCSGTTNVTSYGKILKERVPKLVLFLKKEIENGEESVVEYAFGMSLAHSASLRSDAMKYLFDKAEVDYDDICQIERRYKDLQETCIPFTDNFLRGITFRLETYRAKHLQDSLHSLGTCWCRF</sequence>
<accession>A0AAV6V377</accession>
<protein>
    <submittedName>
        <fullName evidence="1">Uncharacterized protein</fullName>
    </submittedName>
</protein>
<keyword evidence="2" id="KW-1185">Reference proteome</keyword>